<protein>
    <recommendedName>
        <fullName evidence="4">Fimbrillin family protein</fullName>
    </recommendedName>
</protein>
<organism evidence="2 3">
    <name type="scientific">Phocaeicola vulgatus str. 3775 SL</name>
    <name type="common">B</name>
    <name type="synonym">iv</name>
    <dbReference type="NCBI Taxonomy" id="1339350"/>
    <lineage>
        <taxon>Bacteria</taxon>
        <taxon>Pseudomonadati</taxon>
        <taxon>Bacteroidota</taxon>
        <taxon>Bacteroidia</taxon>
        <taxon>Bacteroidales</taxon>
        <taxon>Bacteroidaceae</taxon>
        <taxon>Phocaeicola</taxon>
    </lineage>
</organism>
<evidence type="ECO:0000313" key="2">
    <source>
        <dbReference type="EMBL" id="KDS29771.1"/>
    </source>
</evidence>
<dbReference type="Proteomes" id="UP000028134">
    <property type="component" value="Unassembled WGS sequence"/>
</dbReference>
<dbReference type="CDD" id="cd13120">
    <property type="entry name" value="BF2867_like_N"/>
    <property type="match status" value="1"/>
</dbReference>
<name>A0A078R594_PHOVU</name>
<dbReference type="RefSeq" id="WP_050484640.1">
    <property type="nucleotide sequence ID" value="NZ_JNHI01000019.1"/>
</dbReference>
<dbReference type="Pfam" id="PF13149">
    <property type="entry name" value="Mfa_like_1"/>
    <property type="match status" value="1"/>
</dbReference>
<evidence type="ECO:0000313" key="3">
    <source>
        <dbReference type="Proteomes" id="UP000028134"/>
    </source>
</evidence>
<dbReference type="EMBL" id="JNHI01000019">
    <property type="protein sequence ID" value="KDS29771.1"/>
    <property type="molecule type" value="Genomic_DNA"/>
</dbReference>
<reference evidence="2 3" key="1">
    <citation type="submission" date="2014-04" db="EMBL/GenBank/DDBJ databases">
        <authorList>
            <person name="Sears C."/>
            <person name="Carroll K."/>
            <person name="Sack B.R."/>
            <person name="Qadri F."/>
            <person name="Myers L.L."/>
            <person name="Chung G.-T."/>
            <person name="Escheverria P."/>
            <person name="Fraser C.M."/>
            <person name="Sadzewicz L."/>
            <person name="Shefchek K.A."/>
            <person name="Tallon L."/>
            <person name="Das S.P."/>
            <person name="Daugherty S."/>
            <person name="Mongodin E.F."/>
        </authorList>
    </citation>
    <scope>NUCLEOTIDE SEQUENCE [LARGE SCALE GENOMIC DNA]</scope>
    <source>
        <strain evidence="3">3775 SL(B) 10 (iv)</strain>
    </source>
</reference>
<dbReference type="AlphaFoldDB" id="A0A078R594"/>
<proteinExistence type="predicted"/>
<comment type="caution">
    <text evidence="2">The sequence shown here is derived from an EMBL/GenBank/DDBJ whole genome shotgun (WGS) entry which is preliminary data.</text>
</comment>
<dbReference type="PATRIC" id="fig|1339350.3.peg.2793"/>
<dbReference type="InterPro" id="IPR025049">
    <property type="entry name" value="Mfa-like_1"/>
</dbReference>
<dbReference type="InterPro" id="IPR042278">
    <property type="entry name" value="Mfa-like_1_N"/>
</dbReference>
<dbReference type="PROSITE" id="PS51257">
    <property type="entry name" value="PROKAR_LIPOPROTEIN"/>
    <property type="match status" value="1"/>
</dbReference>
<evidence type="ECO:0000256" key="1">
    <source>
        <dbReference type="SAM" id="SignalP"/>
    </source>
</evidence>
<sequence>MKKKSFYILALAALAVSCTNDELTTNETNAVVGFHALTSGVTTRAVNETNSVNLKDSPFDVYAFTETDGKLFIGKSLSESDYKLSQGVEIRHNGSAWDYANPADKAYWPTDKKLNFFAFHPQPDPSGGYSVEVFSASKQVVRYSVPTNAKFQKDLMYAISRGVDKNTNAGKVKILFKHALSQACFKAKTEMESIRVDVEDIQIHNIAVDGDLTLPQTGTDISMKDWDTQEKKHIAFEPKNLETPIMEIGTEAKELTSKMYLPQELTKWTRETKTIDQANQEKQSYLSVLCKIKQNGVYLWGSEDKAWRLFVPFGVKWEPGKRYVYTLIFGGGYKDDGTQVLDQIKWEVEEMPWQDAPYDVNADLNVNVN</sequence>
<gene>
    <name evidence="2" type="ORF">M097_2916</name>
</gene>
<accession>A0A078R594</accession>
<evidence type="ECO:0008006" key="4">
    <source>
        <dbReference type="Google" id="ProtNLM"/>
    </source>
</evidence>
<feature type="chain" id="PRO_5001744198" description="Fimbrillin family protein" evidence="1">
    <location>
        <begin position="21"/>
        <end position="369"/>
    </location>
</feature>
<dbReference type="Gene3D" id="2.60.40.2620">
    <property type="entry name" value="Fimbrillin-like"/>
    <property type="match status" value="1"/>
</dbReference>
<keyword evidence="1" id="KW-0732">Signal</keyword>
<feature type="signal peptide" evidence="1">
    <location>
        <begin position="1"/>
        <end position="20"/>
    </location>
</feature>